<comment type="caution">
    <text evidence="3">The sequence shown here is derived from an EMBL/GenBank/DDBJ whole genome shotgun (WGS) entry which is preliminary data.</text>
</comment>
<name>A0A852TZ87_9ACTN</name>
<dbReference type="Proteomes" id="UP000589036">
    <property type="component" value="Unassembled WGS sequence"/>
</dbReference>
<feature type="compositionally biased region" description="Basic and acidic residues" evidence="1">
    <location>
        <begin position="40"/>
        <end position="57"/>
    </location>
</feature>
<dbReference type="InterPro" id="IPR036269">
    <property type="entry name" value="Rho_N_sf"/>
</dbReference>
<accession>A0A852TZ87</accession>
<reference evidence="3 4" key="1">
    <citation type="submission" date="2020-07" db="EMBL/GenBank/DDBJ databases">
        <title>Sequencing the genomes of 1000 actinobacteria strains.</title>
        <authorList>
            <person name="Klenk H.-P."/>
        </authorList>
    </citation>
    <scope>NUCLEOTIDE SEQUENCE [LARGE SCALE GENOMIC DNA]</scope>
    <source>
        <strain evidence="3 4">CXB654</strain>
    </source>
</reference>
<evidence type="ECO:0000259" key="2">
    <source>
        <dbReference type="SMART" id="SM00959"/>
    </source>
</evidence>
<sequence length="66" mass="7738">MAQGQNSDNPRAEHGDRRLEEKREKYGDLANLTVEELQQRAEERGIENRSEMRKEELLEALSRGNR</sequence>
<feature type="domain" description="Rho termination factor-like N-terminal" evidence="2">
    <location>
        <begin position="28"/>
        <end position="65"/>
    </location>
</feature>
<protein>
    <recommendedName>
        <fullName evidence="2">Rho termination factor-like N-terminal domain-containing protein</fullName>
    </recommendedName>
</protein>
<gene>
    <name evidence="3" type="ORF">HDA32_002230</name>
</gene>
<dbReference type="GO" id="GO:0006353">
    <property type="term" value="P:DNA-templated transcription termination"/>
    <property type="evidence" value="ECO:0007669"/>
    <property type="project" value="InterPro"/>
</dbReference>
<evidence type="ECO:0000256" key="1">
    <source>
        <dbReference type="SAM" id="MobiDB-lite"/>
    </source>
</evidence>
<feature type="region of interest" description="Disordered" evidence="1">
    <location>
        <begin position="40"/>
        <end position="66"/>
    </location>
</feature>
<dbReference type="Pfam" id="PF07498">
    <property type="entry name" value="Rho_N"/>
    <property type="match status" value="1"/>
</dbReference>
<dbReference type="EMBL" id="JACCCC010000001">
    <property type="protein sequence ID" value="NYE47110.1"/>
    <property type="molecule type" value="Genomic_DNA"/>
</dbReference>
<dbReference type="RefSeq" id="WP_179643112.1">
    <property type="nucleotide sequence ID" value="NZ_BAAAYY010000009.1"/>
</dbReference>
<dbReference type="SMART" id="SM00959">
    <property type="entry name" value="Rho_N"/>
    <property type="match status" value="1"/>
</dbReference>
<proteinExistence type="predicted"/>
<dbReference type="SUPFAM" id="SSF68912">
    <property type="entry name" value="Rho N-terminal domain-like"/>
    <property type="match status" value="1"/>
</dbReference>
<dbReference type="Gene3D" id="1.10.720.10">
    <property type="match status" value="1"/>
</dbReference>
<organism evidence="3 4">
    <name type="scientific">Spinactinospora alkalitolerans</name>
    <dbReference type="NCBI Taxonomy" id="687207"/>
    <lineage>
        <taxon>Bacteria</taxon>
        <taxon>Bacillati</taxon>
        <taxon>Actinomycetota</taxon>
        <taxon>Actinomycetes</taxon>
        <taxon>Streptosporangiales</taxon>
        <taxon>Nocardiopsidaceae</taxon>
        <taxon>Spinactinospora</taxon>
    </lineage>
</organism>
<feature type="compositionally biased region" description="Basic and acidic residues" evidence="1">
    <location>
        <begin position="10"/>
        <end position="25"/>
    </location>
</feature>
<keyword evidence="4" id="KW-1185">Reference proteome</keyword>
<dbReference type="InterPro" id="IPR011112">
    <property type="entry name" value="Rho-like_N"/>
</dbReference>
<evidence type="ECO:0000313" key="4">
    <source>
        <dbReference type="Proteomes" id="UP000589036"/>
    </source>
</evidence>
<feature type="region of interest" description="Disordered" evidence="1">
    <location>
        <begin position="1"/>
        <end position="25"/>
    </location>
</feature>
<evidence type="ECO:0000313" key="3">
    <source>
        <dbReference type="EMBL" id="NYE47110.1"/>
    </source>
</evidence>
<dbReference type="AlphaFoldDB" id="A0A852TZ87"/>